<accession>X1A062</accession>
<organism evidence="1">
    <name type="scientific">marine sediment metagenome</name>
    <dbReference type="NCBI Taxonomy" id="412755"/>
    <lineage>
        <taxon>unclassified sequences</taxon>
        <taxon>metagenomes</taxon>
        <taxon>ecological metagenomes</taxon>
    </lineage>
</organism>
<evidence type="ECO:0000313" key="1">
    <source>
        <dbReference type="EMBL" id="GAG75475.1"/>
    </source>
</evidence>
<proteinExistence type="predicted"/>
<gene>
    <name evidence="1" type="ORF">S01H4_32791</name>
</gene>
<name>X1A062_9ZZZZ</name>
<dbReference type="AlphaFoldDB" id="X1A062"/>
<sequence>MVLSIISIDEAVRFAKINKKYTQEMLKTSGISIFNKKNCVCSSAHAN</sequence>
<comment type="caution">
    <text evidence="1">The sequence shown here is derived from an EMBL/GenBank/DDBJ whole genome shotgun (WGS) entry which is preliminary data.</text>
</comment>
<protein>
    <submittedName>
        <fullName evidence="1">Uncharacterized protein</fullName>
    </submittedName>
</protein>
<reference evidence="1" key="1">
    <citation type="journal article" date="2014" name="Front. Microbiol.">
        <title>High frequency of phylogenetically diverse reductive dehalogenase-homologous genes in deep subseafloor sedimentary metagenomes.</title>
        <authorList>
            <person name="Kawai M."/>
            <person name="Futagami T."/>
            <person name="Toyoda A."/>
            <person name="Takaki Y."/>
            <person name="Nishi S."/>
            <person name="Hori S."/>
            <person name="Arai W."/>
            <person name="Tsubouchi T."/>
            <person name="Morono Y."/>
            <person name="Uchiyama I."/>
            <person name="Ito T."/>
            <person name="Fujiyama A."/>
            <person name="Inagaki F."/>
            <person name="Takami H."/>
        </authorList>
    </citation>
    <scope>NUCLEOTIDE SEQUENCE</scope>
    <source>
        <strain evidence="1">Expedition CK06-06</strain>
    </source>
</reference>
<dbReference type="EMBL" id="BART01017187">
    <property type="protein sequence ID" value="GAG75475.1"/>
    <property type="molecule type" value="Genomic_DNA"/>
</dbReference>